<organism evidence="2 3">
    <name type="scientific">Mugilogobius chulae</name>
    <name type="common">yellowstripe goby</name>
    <dbReference type="NCBI Taxonomy" id="88201"/>
    <lineage>
        <taxon>Eukaryota</taxon>
        <taxon>Metazoa</taxon>
        <taxon>Chordata</taxon>
        <taxon>Craniata</taxon>
        <taxon>Vertebrata</taxon>
        <taxon>Euteleostomi</taxon>
        <taxon>Actinopterygii</taxon>
        <taxon>Neopterygii</taxon>
        <taxon>Teleostei</taxon>
        <taxon>Neoteleostei</taxon>
        <taxon>Acanthomorphata</taxon>
        <taxon>Gobiaria</taxon>
        <taxon>Gobiiformes</taxon>
        <taxon>Gobioidei</taxon>
        <taxon>Gobiidae</taxon>
        <taxon>Gobionellinae</taxon>
        <taxon>Mugilogobius</taxon>
    </lineage>
</organism>
<reference evidence="3" key="1">
    <citation type="submission" date="2024-04" db="EMBL/GenBank/DDBJ databases">
        <title>Salinicola lusitanus LLJ914,a marine bacterium isolated from the Okinawa Trough.</title>
        <authorList>
            <person name="Li J."/>
        </authorList>
    </citation>
    <scope>NUCLEOTIDE SEQUENCE [LARGE SCALE GENOMIC DNA]</scope>
</reference>
<dbReference type="AlphaFoldDB" id="A0AAW0NDY5"/>
<keyword evidence="3" id="KW-1185">Reference proteome</keyword>
<gene>
    <name evidence="2" type="ORF">WMY93_020541</name>
</gene>
<comment type="caution">
    <text evidence="2">The sequence shown here is derived from an EMBL/GenBank/DDBJ whole genome shotgun (WGS) entry which is preliminary data.</text>
</comment>
<evidence type="ECO:0000256" key="1">
    <source>
        <dbReference type="SAM" id="MobiDB-lite"/>
    </source>
</evidence>
<sequence>MLSTHLPLHSSAMPVQSRAALPSRPASFPLHYPNSSLDPPKTRVEDTLHRYIHCQSCSSLRSARDTGNTREEEAVFEFRPAPFCERQLRGRGSLMHTFSHQSDQGATRVKRA</sequence>
<feature type="region of interest" description="Disordered" evidence="1">
    <location>
        <begin position="1"/>
        <end position="40"/>
    </location>
</feature>
<name>A0AAW0NDY5_9GOBI</name>
<dbReference type="EMBL" id="JBBPFD010000015">
    <property type="protein sequence ID" value="KAK7895216.1"/>
    <property type="molecule type" value="Genomic_DNA"/>
</dbReference>
<proteinExistence type="predicted"/>
<evidence type="ECO:0000313" key="2">
    <source>
        <dbReference type="EMBL" id="KAK7895216.1"/>
    </source>
</evidence>
<accession>A0AAW0NDY5</accession>
<dbReference type="Proteomes" id="UP001460270">
    <property type="component" value="Unassembled WGS sequence"/>
</dbReference>
<protein>
    <submittedName>
        <fullName evidence="2">Uncharacterized protein</fullName>
    </submittedName>
</protein>
<evidence type="ECO:0000313" key="3">
    <source>
        <dbReference type="Proteomes" id="UP001460270"/>
    </source>
</evidence>